<dbReference type="PANTHER" id="PTHR46373:SF2">
    <property type="entry name" value="RWP-RK DOMAIN-CONTAINING PROTEIN"/>
    <property type="match status" value="1"/>
</dbReference>
<dbReference type="HOGENOM" id="CLU_691515_0_0_1"/>
<keyword evidence="4" id="KW-0238">DNA-binding</keyword>
<keyword evidence="11" id="KW-1185">Reference proteome</keyword>
<evidence type="ECO:0000313" key="10">
    <source>
        <dbReference type="EMBL" id="EFJ32133.1"/>
    </source>
</evidence>
<dbReference type="PANTHER" id="PTHR46373">
    <property type="entry name" value="PROTEIN RKD4"/>
    <property type="match status" value="1"/>
</dbReference>
<evidence type="ECO:0000256" key="8">
    <source>
        <dbReference type="SAM" id="SignalP"/>
    </source>
</evidence>
<dbReference type="PROSITE" id="PS51519">
    <property type="entry name" value="RWP_RK"/>
    <property type="match status" value="1"/>
</dbReference>
<keyword evidence="2" id="KW-0805">Transcription regulation</keyword>
<reference evidence="10 11" key="1">
    <citation type="journal article" date="2011" name="Science">
        <title>The Selaginella genome identifies genetic changes associated with the evolution of vascular plants.</title>
        <authorList>
            <person name="Banks J.A."/>
            <person name="Nishiyama T."/>
            <person name="Hasebe M."/>
            <person name="Bowman J.L."/>
            <person name="Gribskov M."/>
            <person name="dePamphilis C."/>
            <person name="Albert V.A."/>
            <person name="Aono N."/>
            <person name="Aoyama T."/>
            <person name="Ambrose B.A."/>
            <person name="Ashton N.W."/>
            <person name="Axtell M.J."/>
            <person name="Barker E."/>
            <person name="Barker M.S."/>
            <person name="Bennetzen J.L."/>
            <person name="Bonawitz N.D."/>
            <person name="Chapple C."/>
            <person name="Cheng C."/>
            <person name="Correa L.G."/>
            <person name="Dacre M."/>
            <person name="DeBarry J."/>
            <person name="Dreyer I."/>
            <person name="Elias M."/>
            <person name="Engstrom E.M."/>
            <person name="Estelle M."/>
            <person name="Feng L."/>
            <person name="Finet C."/>
            <person name="Floyd S.K."/>
            <person name="Frommer W.B."/>
            <person name="Fujita T."/>
            <person name="Gramzow L."/>
            <person name="Gutensohn M."/>
            <person name="Harholt J."/>
            <person name="Hattori M."/>
            <person name="Heyl A."/>
            <person name="Hirai T."/>
            <person name="Hiwatashi Y."/>
            <person name="Ishikawa M."/>
            <person name="Iwata M."/>
            <person name="Karol K.G."/>
            <person name="Koehler B."/>
            <person name="Kolukisaoglu U."/>
            <person name="Kubo M."/>
            <person name="Kurata T."/>
            <person name="Lalonde S."/>
            <person name="Li K."/>
            <person name="Li Y."/>
            <person name="Litt A."/>
            <person name="Lyons E."/>
            <person name="Manning G."/>
            <person name="Maruyama T."/>
            <person name="Michael T.P."/>
            <person name="Mikami K."/>
            <person name="Miyazaki S."/>
            <person name="Morinaga S."/>
            <person name="Murata T."/>
            <person name="Mueller-Roeber B."/>
            <person name="Nelson D.R."/>
            <person name="Obara M."/>
            <person name="Oguri Y."/>
            <person name="Olmstead R.G."/>
            <person name="Onodera N."/>
            <person name="Petersen B.L."/>
            <person name="Pils B."/>
            <person name="Prigge M."/>
            <person name="Rensing S.A."/>
            <person name="Riano-Pachon D.M."/>
            <person name="Roberts A.W."/>
            <person name="Sato Y."/>
            <person name="Scheller H.V."/>
            <person name="Schulz B."/>
            <person name="Schulz C."/>
            <person name="Shakirov E.V."/>
            <person name="Shibagaki N."/>
            <person name="Shinohara N."/>
            <person name="Shippen D.E."/>
            <person name="Soerensen I."/>
            <person name="Sotooka R."/>
            <person name="Sugimoto N."/>
            <person name="Sugita M."/>
            <person name="Sumikawa N."/>
            <person name="Tanurdzic M."/>
            <person name="Theissen G."/>
            <person name="Ulvskov P."/>
            <person name="Wakazuki S."/>
            <person name="Weng J.K."/>
            <person name="Willats W.W."/>
            <person name="Wipf D."/>
            <person name="Wolf P.G."/>
            <person name="Yang L."/>
            <person name="Zimmer A.D."/>
            <person name="Zhu Q."/>
            <person name="Mitros T."/>
            <person name="Hellsten U."/>
            <person name="Loque D."/>
            <person name="Otillar R."/>
            <person name="Salamov A."/>
            <person name="Schmutz J."/>
            <person name="Shapiro H."/>
            <person name="Lindquist E."/>
            <person name="Lucas S."/>
            <person name="Rokhsar D."/>
            <person name="Grigoriev I.V."/>
        </authorList>
    </citation>
    <scope>NUCLEOTIDE SEQUENCE [LARGE SCALE GENOMIC DNA]</scope>
</reference>
<dbReference type="InParanoid" id="D8R8W5"/>
<dbReference type="Gramene" id="EFJ32133">
    <property type="protein sequence ID" value="EFJ32133"/>
    <property type="gene ID" value="SELMODRAFT_408627"/>
</dbReference>
<evidence type="ECO:0000256" key="1">
    <source>
        <dbReference type="ARBA" id="ARBA00004049"/>
    </source>
</evidence>
<feature type="compositionally biased region" description="Low complexity" evidence="7">
    <location>
        <begin position="225"/>
        <end position="243"/>
    </location>
</feature>
<evidence type="ECO:0000256" key="5">
    <source>
        <dbReference type="ARBA" id="ARBA00023163"/>
    </source>
</evidence>
<name>D8R8W5_SELML</name>
<evidence type="ECO:0000256" key="4">
    <source>
        <dbReference type="ARBA" id="ARBA00023125"/>
    </source>
</evidence>
<feature type="chain" id="PRO_5003121605" description="RWP-RK domain-containing protein" evidence="8">
    <location>
        <begin position="28"/>
        <end position="399"/>
    </location>
</feature>
<gene>
    <name evidence="10" type="ORF">SELMODRAFT_408627</name>
</gene>
<dbReference type="Proteomes" id="UP000001514">
    <property type="component" value="Unassembled WGS sequence"/>
</dbReference>
<dbReference type="InterPro" id="IPR003035">
    <property type="entry name" value="RWP-RK_dom"/>
</dbReference>
<comment type="function">
    <text evidence="1">Putative transcription factor.</text>
</comment>
<protein>
    <recommendedName>
        <fullName evidence="9">RWP-RK domain-containing protein</fullName>
    </recommendedName>
</protein>
<keyword evidence="8" id="KW-0732">Signal</keyword>
<dbReference type="eggNOG" id="ENOG502QSPQ">
    <property type="taxonomic scope" value="Eukaryota"/>
</dbReference>
<dbReference type="GO" id="GO:0003700">
    <property type="term" value="F:DNA-binding transcription factor activity"/>
    <property type="evidence" value="ECO:0007669"/>
    <property type="project" value="InterPro"/>
</dbReference>
<evidence type="ECO:0000256" key="7">
    <source>
        <dbReference type="SAM" id="MobiDB-lite"/>
    </source>
</evidence>
<sequence>MGSATNIAKQTVLVLAMVLLGGLSTEARVCDHDSPANSLVIHVRLVLDLESGAHRLKGSRDSRSSRRQMVWSFESLLRGEAIERLWEDLLRGQRFDPLSSAGQFQSPGGGRGRDEQQGNFKESQTQLVFFEPDATLAGHSFPCIKPAMAISESSSESDLVLSPIPSSVFATAFHEHASDIDGQLLLDPSFVESVFDGDGMLIDGFYTDSSFASFLAPTPALQPQTLSSPLSLSDESSSSQTTLVEENGQNVPVNRQRRQRSARSPKSGPTERMLEITPDELACYYAMPITEASKKLKVGLTVLKKRCREFGIPRWPHRKLKSLDGLIHNIQELSKESPSSGKKKFEDAVSELEVQKRNMQANPAVDLSDDTKRLRQACFKQSYKQRRQALARLEEDDEE</sequence>
<organism evidence="11">
    <name type="scientific">Selaginella moellendorffii</name>
    <name type="common">Spikemoss</name>
    <dbReference type="NCBI Taxonomy" id="88036"/>
    <lineage>
        <taxon>Eukaryota</taxon>
        <taxon>Viridiplantae</taxon>
        <taxon>Streptophyta</taxon>
        <taxon>Embryophyta</taxon>
        <taxon>Tracheophyta</taxon>
        <taxon>Lycopodiopsida</taxon>
        <taxon>Selaginellales</taxon>
        <taxon>Selaginellaceae</taxon>
        <taxon>Selaginella</taxon>
    </lineage>
</organism>
<dbReference type="AlphaFoldDB" id="D8R8W5"/>
<keyword evidence="5" id="KW-0804">Transcription</keyword>
<feature type="region of interest" description="Disordered" evidence="7">
    <location>
        <begin position="225"/>
        <end position="273"/>
    </location>
</feature>
<dbReference type="KEGG" id="smo:SELMODRAFT_408627"/>
<feature type="domain" description="RWP-RK" evidence="9">
    <location>
        <begin position="251"/>
        <end position="343"/>
    </location>
</feature>
<evidence type="ECO:0000256" key="2">
    <source>
        <dbReference type="ARBA" id="ARBA00023015"/>
    </source>
</evidence>
<dbReference type="EMBL" id="GL377573">
    <property type="protein sequence ID" value="EFJ32133.1"/>
    <property type="molecule type" value="Genomic_DNA"/>
</dbReference>
<proteinExistence type="predicted"/>
<evidence type="ECO:0000256" key="3">
    <source>
        <dbReference type="ARBA" id="ARBA00023054"/>
    </source>
</evidence>
<keyword evidence="6" id="KW-0539">Nucleus</keyword>
<dbReference type="Pfam" id="PF02042">
    <property type="entry name" value="RWP-RK"/>
    <property type="match status" value="1"/>
</dbReference>
<dbReference type="GO" id="GO:0003677">
    <property type="term" value="F:DNA binding"/>
    <property type="evidence" value="ECO:0007669"/>
    <property type="project" value="UniProtKB-KW"/>
</dbReference>
<keyword evidence="3" id="KW-0175">Coiled coil</keyword>
<evidence type="ECO:0000259" key="9">
    <source>
        <dbReference type="PROSITE" id="PS51519"/>
    </source>
</evidence>
<feature type="signal peptide" evidence="8">
    <location>
        <begin position="1"/>
        <end position="27"/>
    </location>
</feature>
<feature type="region of interest" description="Disordered" evidence="7">
    <location>
        <begin position="98"/>
        <end position="118"/>
    </location>
</feature>
<dbReference type="InterPro" id="IPR044607">
    <property type="entry name" value="RKD-like"/>
</dbReference>
<evidence type="ECO:0000313" key="11">
    <source>
        <dbReference type="Proteomes" id="UP000001514"/>
    </source>
</evidence>
<accession>D8R8W5</accession>
<evidence type="ECO:0000256" key="6">
    <source>
        <dbReference type="ARBA" id="ARBA00023242"/>
    </source>
</evidence>